<name>A0A813QS62_ADIRI</name>
<gene>
    <name evidence="5" type="ORF">XAT740_LOCUS1456</name>
</gene>
<dbReference type="GO" id="GO:0016020">
    <property type="term" value="C:membrane"/>
    <property type="evidence" value="ECO:0007669"/>
    <property type="project" value="TreeGrafter"/>
</dbReference>
<dbReference type="SUPFAM" id="SSF55856">
    <property type="entry name" value="Cytochrome b5-like heme/steroid binding domain"/>
    <property type="match status" value="1"/>
</dbReference>
<dbReference type="InterPro" id="IPR001199">
    <property type="entry name" value="Cyt_B5-like_heme/steroid-bd"/>
</dbReference>
<dbReference type="InterPro" id="IPR036400">
    <property type="entry name" value="Cyt_B5-like_heme/steroid_sf"/>
</dbReference>
<dbReference type="Proteomes" id="UP000663828">
    <property type="component" value="Unassembled WGS sequence"/>
</dbReference>
<keyword evidence="6" id="KW-1185">Reference proteome</keyword>
<accession>A0A813QS62</accession>
<feature type="domain" description="Cytochrome b5 heme-binding" evidence="4">
    <location>
        <begin position="78"/>
        <end position="177"/>
    </location>
</feature>
<dbReference type="EMBL" id="CAJNOR010000045">
    <property type="protein sequence ID" value="CAF0771117.1"/>
    <property type="molecule type" value="Genomic_DNA"/>
</dbReference>
<evidence type="ECO:0000256" key="1">
    <source>
        <dbReference type="ARBA" id="ARBA00038357"/>
    </source>
</evidence>
<dbReference type="GO" id="GO:0005783">
    <property type="term" value="C:endoplasmic reticulum"/>
    <property type="evidence" value="ECO:0007669"/>
    <property type="project" value="TreeGrafter"/>
</dbReference>
<feature type="region of interest" description="Disordered" evidence="2">
    <location>
        <begin position="183"/>
        <end position="206"/>
    </location>
</feature>
<dbReference type="Gene3D" id="3.10.120.10">
    <property type="entry name" value="Cytochrome b5-like heme/steroid binding domain"/>
    <property type="match status" value="1"/>
</dbReference>
<dbReference type="SMART" id="SM01117">
    <property type="entry name" value="Cyt-b5"/>
    <property type="match status" value="1"/>
</dbReference>
<comment type="similarity">
    <text evidence="1">Belongs to the cytochrome b5 family. MAPR subfamily.</text>
</comment>
<evidence type="ECO:0000313" key="5">
    <source>
        <dbReference type="EMBL" id="CAF0771117.1"/>
    </source>
</evidence>
<evidence type="ECO:0000256" key="3">
    <source>
        <dbReference type="SAM" id="Phobius"/>
    </source>
</evidence>
<dbReference type="FunFam" id="3.10.120.10:FF:000003">
    <property type="entry name" value="membrane-associated progesterone receptor component 1"/>
    <property type="match status" value="1"/>
</dbReference>
<comment type="caution">
    <text evidence="5">The sequence shown here is derived from an EMBL/GenBank/DDBJ whole genome shotgun (WGS) entry which is preliminary data.</text>
</comment>
<dbReference type="Pfam" id="PF00173">
    <property type="entry name" value="Cyt-b5"/>
    <property type="match status" value="1"/>
</dbReference>
<reference evidence="5" key="1">
    <citation type="submission" date="2021-02" db="EMBL/GenBank/DDBJ databases">
        <authorList>
            <person name="Nowell W R."/>
        </authorList>
    </citation>
    <scope>NUCLEOTIDE SEQUENCE</scope>
</reference>
<sequence length="206" mass="23153">MDSDTKESVQADPSVLSKSIFLLQRLLNDIWTSPINLVLTVLIVCLLVKLLLVKRKPASDSSKKRVLAQLPKMPKIDLTVQQLRGYNGIESNGRILTAIYGDIFDVSQRSDLYGLGGSYSLFAGRDATRALSKMQLDPSLFSNEYDDLLDLTDKERATARSWHEDFREKYDVVGRLLKPGEKPNVYPSEETVVDGGGYNLNNKKRE</sequence>
<keyword evidence="3" id="KW-1133">Transmembrane helix</keyword>
<proteinExistence type="inferred from homology"/>
<dbReference type="InterPro" id="IPR050577">
    <property type="entry name" value="MAPR/NEUFC/NENF-like"/>
</dbReference>
<keyword evidence="3" id="KW-0472">Membrane</keyword>
<evidence type="ECO:0000313" key="6">
    <source>
        <dbReference type="Proteomes" id="UP000663828"/>
    </source>
</evidence>
<evidence type="ECO:0000256" key="2">
    <source>
        <dbReference type="SAM" id="MobiDB-lite"/>
    </source>
</evidence>
<feature type="transmembrane region" description="Helical" evidence="3">
    <location>
        <begin position="35"/>
        <end position="53"/>
    </location>
</feature>
<dbReference type="PANTHER" id="PTHR10281">
    <property type="entry name" value="MEMBRANE-ASSOCIATED PROGESTERONE RECEPTOR COMPONENT-RELATED"/>
    <property type="match status" value="1"/>
</dbReference>
<keyword evidence="3" id="KW-0812">Transmembrane</keyword>
<protein>
    <recommendedName>
        <fullName evidence="4">Cytochrome b5 heme-binding domain-containing protein</fullName>
    </recommendedName>
</protein>
<evidence type="ECO:0000259" key="4">
    <source>
        <dbReference type="SMART" id="SM01117"/>
    </source>
</evidence>
<organism evidence="5 6">
    <name type="scientific">Adineta ricciae</name>
    <name type="common">Rotifer</name>
    <dbReference type="NCBI Taxonomy" id="249248"/>
    <lineage>
        <taxon>Eukaryota</taxon>
        <taxon>Metazoa</taxon>
        <taxon>Spiralia</taxon>
        <taxon>Gnathifera</taxon>
        <taxon>Rotifera</taxon>
        <taxon>Eurotatoria</taxon>
        <taxon>Bdelloidea</taxon>
        <taxon>Adinetida</taxon>
        <taxon>Adinetidae</taxon>
        <taxon>Adineta</taxon>
    </lineage>
</organism>
<dbReference type="AlphaFoldDB" id="A0A813QS62"/>
<dbReference type="PANTHER" id="PTHR10281:SF106">
    <property type="entry name" value="IP06960P-RELATED"/>
    <property type="match status" value="1"/>
</dbReference>